<protein>
    <submittedName>
        <fullName evidence="1">Uncharacterized protein</fullName>
    </submittedName>
</protein>
<dbReference type="AlphaFoldDB" id="A0A3N4KKF1"/>
<keyword evidence="2" id="KW-1185">Reference proteome</keyword>
<gene>
    <name evidence="1" type="ORF">P167DRAFT_289069</name>
</gene>
<evidence type="ECO:0000313" key="2">
    <source>
        <dbReference type="Proteomes" id="UP000277580"/>
    </source>
</evidence>
<dbReference type="Proteomes" id="UP000277580">
    <property type="component" value="Unassembled WGS sequence"/>
</dbReference>
<sequence>MSRLSRNGWVYVVLYSYTQLTHSASPPSLRSREQHMQAIKGGKERRLRLFTIWTHSMCCMHWNLPIVTCVCLVRWMMDDD</sequence>
<organism evidence="1 2">
    <name type="scientific">Morchella conica CCBAS932</name>
    <dbReference type="NCBI Taxonomy" id="1392247"/>
    <lineage>
        <taxon>Eukaryota</taxon>
        <taxon>Fungi</taxon>
        <taxon>Dikarya</taxon>
        <taxon>Ascomycota</taxon>
        <taxon>Pezizomycotina</taxon>
        <taxon>Pezizomycetes</taxon>
        <taxon>Pezizales</taxon>
        <taxon>Morchellaceae</taxon>
        <taxon>Morchella</taxon>
    </lineage>
</organism>
<dbReference type="InParanoid" id="A0A3N4KKF1"/>
<name>A0A3N4KKF1_9PEZI</name>
<accession>A0A3N4KKF1</accession>
<reference evidence="1 2" key="1">
    <citation type="journal article" date="2018" name="Nat. Ecol. Evol.">
        <title>Pezizomycetes genomes reveal the molecular basis of ectomycorrhizal truffle lifestyle.</title>
        <authorList>
            <person name="Murat C."/>
            <person name="Payen T."/>
            <person name="Noel B."/>
            <person name="Kuo A."/>
            <person name="Morin E."/>
            <person name="Chen J."/>
            <person name="Kohler A."/>
            <person name="Krizsan K."/>
            <person name="Balestrini R."/>
            <person name="Da Silva C."/>
            <person name="Montanini B."/>
            <person name="Hainaut M."/>
            <person name="Levati E."/>
            <person name="Barry K.W."/>
            <person name="Belfiori B."/>
            <person name="Cichocki N."/>
            <person name="Clum A."/>
            <person name="Dockter R.B."/>
            <person name="Fauchery L."/>
            <person name="Guy J."/>
            <person name="Iotti M."/>
            <person name="Le Tacon F."/>
            <person name="Lindquist E.A."/>
            <person name="Lipzen A."/>
            <person name="Malagnac F."/>
            <person name="Mello A."/>
            <person name="Molinier V."/>
            <person name="Miyauchi S."/>
            <person name="Poulain J."/>
            <person name="Riccioni C."/>
            <person name="Rubini A."/>
            <person name="Sitrit Y."/>
            <person name="Splivallo R."/>
            <person name="Traeger S."/>
            <person name="Wang M."/>
            <person name="Zifcakova L."/>
            <person name="Wipf D."/>
            <person name="Zambonelli A."/>
            <person name="Paolocci F."/>
            <person name="Nowrousian M."/>
            <person name="Ottonello S."/>
            <person name="Baldrian P."/>
            <person name="Spatafora J.W."/>
            <person name="Henrissat B."/>
            <person name="Nagy L.G."/>
            <person name="Aury J.M."/>
            <person name="Wincker P."/>
            <person name="Grigoriev I.V."/>
            <person name="Bonfante P."/>
            <person name="Martin F.M."/>
        </authorList>
    </citation>
    <scope>NUCLEOTIDE SEQUENCE [LARGE SCALE GENOMIC DNA]</scope>
    <source>
        <strain evidence="1 2">CCBAS932</strain>
    </source>
</reference>
<proteinExistence type="predicted"/>
<dbReference type="EMBL" id="ML119148">
    <property type="protein sequence ID" value="RPB09839.1"/>
    <property type="molecule type" value="Genomic_DNA"/>
</dbReference>
<evidence type="ECO:0000313" key="1">
    <source>
        <dbReference type="EMBL" id="RPB09839.1"/>
    </source>
</evidence>